<evidence type="ECO:0000313" key="4">
    <source>
        <dbReference type="EMBL" id="KAL2525588.1"/>
    </source>
</evidence>
<protein>
    <submittedName>
        <fullName evidence="4">Tetratricopeptide repeat (TPR)-like superfamily protein</fullName>
    </submittedName>
</protein>
<keyword evidence="2" id="KW-0539">Nucleus</keyword>
<dbReference type="PANTHER" id="PTHR15502">
    <property type="entry name" value="CALCINEURIN-BINDING PROTEIN CABIN 1-RELATED"/>
    <property type="match status" value="1"/>
</dbReference>
<gene>
    <name evidence="4" type="ORF">Adt_10642</name>
</gene>
<feature type="region of interest" description="Disordered" evidence="3">
    <location>
        <begin position="1919"/>
        <end position="1953"/>
    </location>
</feature>
<evidence type="ECO:0000313" key="5">
    <source>
        <dbReference type="Proteomes" id="UP001604336"/>
    </source>
</evidence>
<dbReference type="PANTHER" id="PTHR15502:SF7">
    <property type="entry name" value="CALCINEURIN-BINDING PROTEIN CABIN-1"/>
    <property type="match status" value="1"/>
</dbReference>
<reference evidence="5" key="1">
    <citation type="submission" date="2024-07" db="EMBL/GenBank/DDBJ databases">
        <title>Two chromosome-level genome assemblies of Korean endemic species Abeliophyllum distichum and Forsythia ovata (Oleaceae).</title>
        <authorList>
            <person name="Jang H."/>
        </authorList>
    </citation>
    <scope>NUCLEOTIDE SEQUENCE [LARGE SCALE GENOMIC DNA]</scope>
</reference>
<keyword evidence="5" id="KW-1185">Reference proteome</keyword>
<sequence>MEAVDQAAAELVEVEVEVEVEVVEETTAAAEDVKFLIRRLLKMFSISAINDADSKNQWQPLTPTKEAQEFHLSQMYHDGLLKLQAKDYEKARELLEAVLKDPLVSNAQAENSATDCHLLQLRFLALKNLATVFLQKGPTYHESALHCYLQAVEIDNNDSVVWNQLGTLSCSMGSLSISRWAFEQGLVCSPNNWNCMEKLLEVLIAIGDEMACLSVANLILRHWPSHSRALHVKNTIEESEPIPFAPRGIDKLEPKHIRLKFGEKRKAPNEGIDKAKESKRLKQSIELQLPEASWIALASELLEILCPTVASSEPRTEGYISCHVRISIQLNLSSGNVTSFVERREPICMTAGASMSVSNCNSGNYGINIYKEEALFEEQPQERRSSRLRSRKPGKEESDFATNKDFVKVVKQFLAPYLVGNAEPKECNHDAPFSVYCAEGVASSLDTQHTDVIKFVQKTSENFGAYHMSHLLLEEIANRGISYQDLNSKILDLEKLTRHRGLDRTPECSLFLGELYYDFGIRSLDTAAMREFMSEVSYNLCKIIESVALEYPFHMNGIQGKENCSLDDSSELNHQLPIDSTSFLRNNYPFWVRFSWLSAHLSLLEGDKAKARQQFSVALSLLVGKEKRNNSLGSICLPHCKAIKKITADRVLHEMNLIEVDYLKKTVSEMLEKHMYSECVNLLAPLLLSANDVHVDVLYAFNQEGKGFNSVELSALDALIKSCEQEKSMDISVYLNCHKRKLQILVAGAGLEGIPPNKTPVSNASSTESTESLSKQWNHLIAEEVKAISQSASQIKSIISPGENSNGVPMTVVGDIQSLLLALMCNIAGTYFSKKSSGLEVPHSIEQTEICSFVDAAIAFCKLQHLDFSVPIKTQTELIGAIHDMLAEFGICCAHGIGEEEVTFLKFAIKHLLALDMKLKSNFQSLRKGQEIKSAQHCSPGNHLKKSEQLSDGIHINESPNKSHFNMLTTEVAQTDAKDEDSATGKDVGRLSSEGLSSHRAVDSEKIKAEIDNNVGDGLGVLFQEREIQNSQIDSGNEPVEDEEEELELGIDSVLDQCFYCLYGLNLRSDSSYEEDLALHKNTSRGDYQTKEQCADVFQYILPYAKASSKTGLVKLRRVLRAIRKHFPQPPDNILAGNAIDKFLDDPDLCEDNLLKEAGSDVCLDSIMKIIFSEPESVIQNKASSIERSEPYLEVYSNLFYLLAQSEEMSATDKWAGFVLTKEGEEFVEQNANLFKYDLLYNPLRFESWQRLANIYDEEVDLLLNDGSKQINVLGWRKNATLAERVEASRRRSRRCLLMTLALATTAIQQGEIHELLALVYYDGVQNVVPFYDQRYSVPLKDAAWKIFCQNSMRHFKKAYEHKEEWSHAFYLGKLSEKLGYSHDISFSYYAKAIALNPSAVDPFYRMHASRMKLLCACGKQNEEALKVVATYSFAHSTKESVMNILSRLGPESSESSMLDEDGISNNNSEPVDFHKFEKAWHLLYSDCLSALETCVEGDLKHFHKARYMLAQGLYKRGRTGDLDKAKEELSFCFKSSRSSFTINMWEIDSMVKKGRRKTPGPSGNRRTLEVNLAESSRKFITCIRKYILFYLKLLEETGETSTLDRAYISLRADKRFSLCLEDLVPVALGRYIRALIFSIRQSETDLDSANHVEHLLEKLFSLLLEQVNLWPDICCLPELSSPELTESNLFGYLYQYIQWLERNVKVETLEGINEKIRKRLKNPKLSNSNCAKVYRHVSAAWCRSLVISMALITPLHSRLSSDIQVQNLLGGGFENEQLLCVDLQSEELWNSAFEDLNHLKILESKWNPSLSRIKNVIVKRVSDEDLETASSLLRSSYNFYKDTSCALLPSGINLYMVPPQLATETYIQPGIDGGVDLLDMNTSRKLLLWAYTLLHGHCTNVSHAIKYCEENVKSKMKRGTGSSCTPSNANVATTSASHPGGGKDGTGKTIESDFPKSTAVVIASLSESAGHKVASTTSPETENKLNLAFVSLPESEGKDHVPSVSVLETGSVACSVSSGHLPLLGSTNWANGASSDEKEKAFSATPCLLHCNNPVAEMSSADLQNDTDPEKV</sequence>
<evidence type="ECO:0000256" key="3">
    <source>
        <dbReference type="SAM" id="MobiDB-lite"/>
    </source>
</evidence>
<feature type="region of interest" description="Disordered" evidence="3">
    <location>
        <begin position="974"/>
        <end position="999"/>
    </location>
</feature>
<dbReference type="Proteomes" id="UP001604336">
    <property type="component" value="Unassembled WGS sequence"/>
</dbReference>
<dbReference type="EMBL" id="JBFOLK010000003">
    <property type="protein sequence ID" value="KAL2525588.1"/>
    <property type="molecule type" value="Genomic_DNA"/>
</dbReference>
<dbReference type="InterPro" id="IPR011990">
    <property type="entry name" value="TPR-like_helical_dom_sf"/>
</dbReference>
<dbReference type="GO" id="GO:0005634">
    <property type="term" value="C:nucleus"/>
    <property type="evidence" value="ECO:0007669"/>
    <property type="project" value="UniProtKB-SubCell"/>
</dbReference>
<organism evidence="4 5">
    <name type="scientific">Abeliophyllum distichum</name>
    <dbReference type="NCBI Taxonomy" id="126358"/>
    <lineage>
        <taxon>Eukaryota</taxon>
        <taxon>Viridiplantae</taxon>
        <taxon>Streptophyta</taxon>
        <taxon>Embryophyta</taxon>
        <taxon>Tracheophyta</taxon>
        <taxon>Spermatophyta</taxon>
        <taxon>Magnoliopsida</taxon>
        <taxon>eudicotyledons</taxon>
        <taxon>Gunneridae</taxon>
        <taxon>Pentapetalae</taxon>
        <taxon>asterids</taxon>
        <taxon>lamiids</taxon>
        <taxon>Lamiales</taxon>
        <taxon>Oleaceae</taxon>
        <taxon>Forsythieae</taxon>
        <taxon>Abeliophyllum</taxon>
    </lineage>
</organism>
<dbReference type="FunFam" id="1.25.40.10:FF:000431">
    <property type="entry name" value="Tetratricopeptide repeat (TPR)-like superfamily protein"/>
    <property type="match status" value="1"/>
</dbReference>
<feature type="region of interest" description="Disordered" evidence="3">
    <location>
        <begin position="378"/>
        <end position="399"/>
    </location>
</feature>
<feature type="compositionally biased region" description="Basic and acidic residues" evidence="3">
    <location>
        <begin position="976"/>
        <end position="989"/>
    </location>
</feature>
<comment type="subcellular location">
    <subcellularLocation>
        <location evidence="1">Nucleus</location>
    </subcellularLocation>
</comment>
<dbReference type="SUPFAM" id="SSF48452">
    <property type="entry name" value="TPR-like"/>
    <property type="match status" value="1"/>
</dbReference>
<comment type="caution">
    <text evidence="4">The sequence shown here is derived from an EMBL/GenBank/DDBJ whole genome shotgun (WGS) entry which is preliminary data.</text>
</comment>
<dbReference type="Gene3D" id="1.25.40.10">
    <property type="entry name" value="Tetratricopeptide repeat domain"/>
    <property type="match status" value="1"/>
</dbReference>
<name>A0ABD1UMA5_9LAMI</name>
<dbReference type="InterPro" id="IPR033053">
    <property type="entry name" value="Hir3/CABIN1"/>
</dbReference>
<proteinExistence type="predicted"/>
<evidence type="ECO:0000256" key="2">
    <source>
        <dbReference type="ARBA" id="ARBA00023242"/>
    </source>
</evidence>
<evidence type="ECO:0000256" key="1">
    <source>
        <dbReference type="ARBA" id="ARBA00004123"/>
    </source>
</evidence>
<accession>A0ABD1UMA5</accession>
<feature type="compositionally biased region" description="Polar residues" evidence="3">
    <location>
        <begin position="1921"/>
        <end position="1938"/>
    </location>
</feature>